<keyword evidence="2" id="KW-1185">Reference proteome</keyword>
<comment type="caution">
    <text evidence="1">The sequence shown here is derived from an EMBL/GenBank/DDBJ whole genome shotgun (WGS) entry which is preliminary data.</text>
</comment>
<dbReference type="Proteomes" id="UP001279734">
    <property type="component" value="Unassembled WGS sequence"/>
</dbReference>
<reference evidence="1" key="1">
    <citation type="submission" date="2023-05" db="EMBL/GenBank/DDBJ databases">
        <title>Nepenthes gracilis genome sequencing.</title>
        <authorList>
            <person name="Fukushima K."/>
        </authorList>
    </citation>
    <scope>NUCLEOTIDE SEQUENCE</scope>
    <source>
        <strain evidence="1">SING2019-196</strain>
    </source>
</reference>
<proteinExistence type="predicted"/>
<organism evidence="1 2">
    <name type="scientific">Nepenthes gracilis</name>
    <name type="common">Slender pitcher plant</name>
    <dbReference type="NCBI Taxonomy" id="150966"/>
    <lineage>
        <taxon>Eukaryota</taxon>
        <taxon>Viridiplantae</taxon>
        <taxon>Streptophyta</taxon>
        <taxon>Embryophyta</taxon>
        <taxon>Tracheophyta</taxon>
        <taxon>Spermatophyta</taxon>
        <taxon>Magnoliopsida</taxon>
        <taxon>eudicotyledons</taxon>
        <taxon>Gunneridae</taxon>
        <taxon>Pentapetalae</taxon>
        <taxon>Caryophyllales</taxon>
        <taxon>Nepenthaceae</taxon>
        <taxon>Nepenthes</taxon>
    </lineage>
</organism>
<evidence type="ECO:0000313" key="2">
    <source>
        <dbReference type="Proteomes" id="UP001279734"/>
    </source>
</evidence>
<sequence length="92" mass="10031">MQGYFWAKAVLCNYAGFQCPKCIRKLPGSLMAEPVLVRELRRSGFLCPRCIGMIPRSLLAEFPKETDGLLPDAAAEAKVLCCPGVLHAGDGY</sequence>
<protein>
    <submittedName>
        <fullName evidence="1">Uncharacterized protein</fullName>
    </submittedName>
</protein>
<gene>
    <name evidence="1" type="ORF">Nepgr_026033</name>
</gene>
<accession>A0AAD3T754</accession>
<evidence type="ECO:0000313" key="1">
    <source>
        <dbReference type="EMBL" id="GMH24190.1"/>
    </source>
</evidence>
<dbReference type="EMBL" id="BSYO01000027">
    <property type="protein sequence ID" value="GMH24190.1"/>
    <property type="molecule type" value="Genomic_DNA"/>
</dbReference>
<name>A0AAD3T754_NEPGR</name>
<dbReference type="AlphaFoldDB" id="A0AAD3T754"/>